<keyword evidence="6" id="KW-0072">Autophagy</keyword>
<dbReference type="Gene3D" id="1.20.1270.60">
    <property type="entry name" value="Arfaptin homology (AH) domain/BAR domain"/>
    <property type="match status" value="1"/>
</dbReference>
<feature type="domain" description="PX" evidence="11">
    <location>
        <begin position="41"/>
        <end position="159"/>
    </location>
</feature>
<evidence type="ECO:0000256" key="10">
    <source>
        <dbReference type="SAM" id="MobiDB-lite"/>
    </source>
</evidence>
<evidence type="ECO:0000313" key="13">
    <source>
        <dbReference type="Proteomes" id="UP001362899"/>
    </source>
</evidence>
<dbReference type="GO" id="GO:0005829">
    <property type="term" value="C:cytosol"/>
    <property type="evidence" value="ECO:0007669"/>
    <property type="project" value="GOC"/>
</dbReference>
<evidence type="ECO:0000256" key="5">
    <source>
        <dbReference type="ARBA" id="ARBA00022927"/>
    </source>
</evidence>
<evidence type="ECO:0000256" key="9">
    <source>
        <dbReference type="SAM" id="Coils"/>
    </source>
</evidence>
<feature type="region of interest" description="Disordered" evidence="10">
    <location>
        <begin position="378"/>
        <end position="474"/>
    </location>
</feature>
<accession>A0AAV5RM64</accession>
<dbReference type="InterPro" id="IPR051079">
    <property type="entry name" value="Sorting_Nexin_Autophagy"/>
</dbReference>
<dbReference type="AlphaFoldDB" id="A0AAV5RM64"/>
<protein>
    <submittedName>
        <fullName evidence="12">Atg20 protein</fullName>
    </submittedName>
</protein>
<dbReference type="Pfam" id="PF00787">
    <property type="entry name" value="PX"/>
    <property type="match status" value="1"/>
</dbReference>
<dbReference type="PROSITE" id="PS50195">
    <property type="entry name" value="PX"/>
    <property type="match status" value="1"/>
</dbReference>
<evidence type="ECO:0000256" key="2">
    <source>
        <dbReference type="ARBA" id="ARBA00010883"/>
    </source>
</evidence>
<dbReference type="GO" id="GO:0042147">
    <property type="term" value="P:retrograde transport, endosome to Golgi"/>
    <property type="evidence" value="ECO:0007669"/>
    <property type="project" value="InterPro"/>
</dbReference>
<feature type="compositionally biased region" description="Basic and acidic residues" evidence="10">
    <location>
        <begin position="395"/>
        <end position="421"/>
    </location>
</feature>
<keyword evidence="8" id="KW-0472">Membrane</keyword>
<evidence type="ECO:0000256" key="8">
    <source>
        <dbReference type="ARBA" id="ARBA00023136"/>
    </source>
</evidence>
<keyword evidence="3" id="KW-0813">Transport</keyword>
<dbReference type="GO" id="GO:0010008">
    <property type="term" value="C:endosome membrane"/>
    <property type="evidence" value="ECO:0007669"/>
    <property type="project" value="UniProtKB-SubCell"/>
</dbReference>
<evidence type="ECO:0000256" key="7">
    <source>
        <dbReference type="ARBA" id="ARBA00023121"/>
    </source>
</evidence>
<evidence type="ECO:0000259" key="11">
    <source>
        <dbReference type="PROSITE" id="PS50195"/>
    </source>
</evidence>
<dbReference type="GO" id="GO:0035091">
    <property type="term" value="F:phosphatidylinositol binding"/>
    <property type="evidence" value="ECO:0007669"/>
    <property type="project" value="InterPro"/>
</dbReference>
<proteinExistence type="inferred from homology"/>
<keyword evidence="5" id="KW-0653">Protein transport</keyword>
<feature type="compositionally biased region" description="Polar residues" evidence="10">
    <location>
        <begin position="380"/>
        <end position="391"/>
    </location>
</feature>
<dbReference type="InterPro" id="IPR027267">
    <property type="entry name" value="AH/BAR_dom_sf"/>
</dbReference>
<reference evidence="12 13" key="1">
    <citation type="journal article" date="2023" name="Elife">
        <title>Identification of key yeast species and microbe-microbe interactions impacting larval growth of Drosophila in the wild.</title>
        <authorList>
            <person name="Mure A."/>
            <person name="Sugiura Y."/>
            <person name="Maeda R."/>
            <person name="Honda K."/>
            <person name="Sakurai N."/>
            <person name="Takahashi Y."/>
            <person name="Watada M."/>
            <person name="Katoh T."/>
            <person name="Gotoh A."/>
            <person name="Gotoh Y."/>
            <person name="Taniguchi I."/>
            <person name="Nakamura K."/>
            <person name="Hayashi T."/>
            <person name="Katayama T."/>
            <person name="Uemura T."/>
            <person name="Hattori Y."/>
        </authorList>
    </citation>
    <scope>NUCLEOTIDE SEQUENCE [LARGE SCALE GENOMIC DNA]</scope>
    <source>
        <strain evidence="12 13">SB-73</strain>
    </source>
</reference>
<dbReference type="EMBL" id="BTGC01000008">
    <property type="protein sequence ID" value="GMM52520.1"/>
    <property type="molecule type" value="Genomic_DNA"/>
</dbReference>
<dbReference type="InterPro" id="IPR036871">
    <property type="entry name" value="PX_dom_sf"/>
</dbReference>
<keyword evidence="7" id="KW-0446">Lipid-binding</keyword>
<evidence type="ECO:0000256" key="4">
    <source>
        <dbReference type="ARBA" id="ARBA00022753"/>
    </source>
</evidence>
<comment type="similarity">
    <text evidence="2">Belongs to the sorting nexin family.</text>
</comment>
<feature type="coiled-coil region" evidence="9">
    <location>
        <begin position="503"/>
        <end position="530"/>
    </location>
</feature>
<evidence type="ECO:0000256" key="6">
    <source>
        <dbReference type="ARBA" id="ARBA00023006"/>
    </source>
</evidence>
<gene>
    <name evidence="12" type="ORF">DASB73_034830</name>
</gene>
<keyword evidence="4" id="KW-0967">Endosome</keyword>
<keyword evidence="13" id="KW-1185">Reference proteome</keyword>
<feature type="region of interest" description="Disordered" evidence="10">
    <location>
        <begin position="1"/>
        <end position="41"/>
    </location>
</feature>
<dbReference type="Gene3D" id="3.30.1520.10">
    <property type="entry name" value="Phox-like domain"/>
    <property type="match status" value="1"/>
</dbReference>
<dbReference type="InterPro" id="IPR044106">
    <property type="entry name" value="PX_Snx41/Atg20"/>
</dbReference>
<dbReference type="PANTHER" id="PTHR46979">
    <property type="entry name" value="SORTING NEXIN-41"/>
    <property type="match status" value="1"/>
</dbReference>
<keyword evidence="9" id="KW-0175">Coiled coil</keyword>
<dbReference type="InterPro" id="IPR001683">
    <property type="entry name" value="PX_dom"/>
</dbReference>
<organism evidence="12 13">
    <name type="scientific">Starmerella bacillaris</name>
    <name type="common">Yeast</name>
    <name type="synonym">Candida zemplinina</name>
    <dbReference type="NCBI Taxonomy" id="1247836"/>
    <lineage>
        <taxon>Eukaryota</taxon>
        <taxon>Fungi</taxon>
        <taxon>Dikarya</taxon>
        <taxon>Ascomycota</taxon>
        <taxon>Saccharomycotina</taxon>
        <taxon>Dipodascomycetes</taxon>
        <taxon>Dipodascales</taxon>
        <taxon>Trichomonascaceae</taxon>
        <taxon>Starmerella</taxon>
    </lineage>
</organism>
<evidence type="ECO:0000313" key="12">
    <source>
        <dbReference type="EMBL" id="GMM52520.1"/>
    </source>
</evidence>
<name>A0AAV5RM64_STABA</name>
<comment type="caution">
    <text evidence="12">The sequence shown here is derived from an EMBL/GenBank/DDBJ whole genome shotgun (WGS) entry which is preliminary data.</text>
</comment>
<comment type="subcellular location">
    <subcellularLocation>
        <location evidence="1">Endosome membrane</location>
        <topology evidence="1">Peripheral membrane protein</topology>
    </subcellularLocation>
</comment>
<dbReference type="CDD" id="cd06867">
    <property type="entry name" value="PX_SNX41_42"/>
    <property type="match status" value="1"/>
</dbReference>
<evidence type="ECO:0000256" key="3">
    <source>
        <dbReference type="ARBA" id="ARBA00022448"/>
    </source>
</evidence>
<dbReference type="GO" id="GO:0015031">
    <property type="term" value="P:protein transport"/>
    <property type="evidence" value="ECO:0007669"/>
    <property type="project" value="UniProtKB-KW"/>
</dbReference>
<dbReference type="SMART" id="SM00312">
    <property type="entry name" value="PX"/>
    <property type="match status" value="1"/>
</dbReference>
<evidence type="ECO:0000256" key="1">
    <source>
        <dbReference type="ARBA" id="ARBA00004481"/>
    </source>
</evidence>
<dbReference type="PANTHER" id="PTHR46979:SF2">
    <property type="entry name" value="SORTING NEXIN-41"/>
    <property type="match status" value="1"/>
</dbReference>
<sequence length="578" mass="65284">MDFFEDNNPLGVSDEQVPRKLVDSSPPPSNAPPQQQQQQQRQQIVITEATKVRDSASRGHVSYTIKSGSQQTVRRRYSEFESLQKLLRQLYPCVVVPPIPEKHSIRAYATNPTRAQDDIRTIQIRKRALVEFLTKCLSTPQICDSWPLSKFLDPNVNWKEVIESETVQNLPVSPLQSPPTNVSAENLSPYHAYLPIPPSTASIKGRLVGDSKKKAAQDDFSKFEESAEEYENAIGGGLDKRARRVTKHYSALLSEYADLGGQLNSFSLDSHNQFDKLAPAVEKVGQAMDQGYVLTSLLTDKLGIVFNEPLSESVRMAATAREVLRYRRQREIQVAIVQDILEEQKRKLGHMQQVESEANRMNSFLGIDERIGAATESLPGYQSRSHSNLNSEGAHVSEADQEHQEHQEHQEQQEHQEHQDNEDHDVDQQDSQDSQDSQDTQDHNDSSHTTTKVRTNSSGSSHSKSDHKGFRLPGIPLPGLGHINSAISGLMDSDPQTTRRNVITRTQELLERYEEVLKVAENDADIANEEVRSEIIRYQNSRQSDVKQLVKAFVRCHKEWAEKNLESWVEAKQAIESS</sequence>
<dbReference type="GO" id="GO:0006914">
    <property type="term" value="P:autophagy"/>
    <property type="evidence" value="ECO:0007669"/>
    <property type="project" value="UniProtKB-KW"/>
</dbReference>
<dbReference type="SUPFAM" id="SSF64268">
    <property type="entry name" value="PX domain"/>
    <property type="match status" value="1"/>
</dbReference>
<dbReference type="Proteomes" id="UP001362899">
    <property type="component" value="Unassembled WGS sequence"/>
</dbReference>